<dbReference type="Proteomes" id="UP000887565">
    <property type="component" value="Unplaced"/>
</dbReference>
<name>A0A915HW81_ROMCU</name>
<dbReference type="WBParaSite" id="nRc.2.0.1.t05812-RA">
    <property type="protein sequence ID" value="nRc.2.0.1.t05812-RA"/>
    <property type="gene ID" value="nRc.2.0.1.g05812"/>
</dbReference>
<protein>
    <submittedName>
        <fullName evidence="2">Uncharacterized protein</fullName>
    </submittedName>
</protein>
<evidence type="ECO:0000313" key="2">
    <source>
        <dbReference type="WBParaSite" id="nRc.2.0.1.t05812-RA"/>
    </source>
</evidence>
<reference evidence="2" key="1">
    <citation type="submission" date="2022-11" db="UniProtKB">
        <authorList>
            <consortium name="WormBaseParasite"/>
        </authorList>
    </citation>
    <scope>IDENTIFICATION</scope>
</reference>
<organism evidence="1 2">
    <name type="scientific">Romanomermis culicivorax</name>
    <name type="common">Nematode worm</name>
    <dbReference type="NCBI Taxonomy" id="13658"/>
    <lineage>
        <taxon>Eukaryota</taxon>
        <taxon>Metazoa</taxon>
        <taxon>Ecdysozoa</taxon>
        <taxon>Nematoda</taxon>
        <taxon>Enoplea</taxon>
        <taxon>Dorylaimia</taxon>
        <taxon>Mermithida</taxon>
        <taxon>Mermithoidea</taxon>
        <taxon>Mermithidae</taxon>
        <taxon>Romanomermis</taxon>
    </lineage>
</organism>
<accession>A0A915HW81</accession>
<sequence length="107" mass="11761">MEVEPMAKANGAAMLDIEEGLNELTELVGNCNKKIMRKPYCNPTAQAGDNIDIELILEPPNKSNGIEGRCYTRISCGGRVRRPHGVQSSVDLAYCTSDSCKRNMMII</sequence>
<evidence type="ECO:0000313" key="1">
    <source>
        <dbReference type="Proteomes" id="UP000887565"/>
    </source>
</evidence>
<proteinExistence type="predicted"/>
<keyword evidence="1" id="KW-1185">Reference proteome</keyword>
<dbReference type="AlphaFoldDB" id="A0A915HW81"/>